<gene>
    <name evidence="2" type="ORF">C7444_105141</name>
</gene>
<dbReference type="OrthoDB" id="9157092at2"/>
<sequence>MRGAPPVEVPLAADRCWSVLQILLLLGSAAALLAWAAMPHRGHILKPIVLGVALLGWLGCAWSWWRRPPLQGRLRWDGQDWWLRLQSDPADSGPCARLVVTIDLGRWMLLRLRTQASTLPHARATTWWLPMSAAALGDAWHPLRCAVYSPRPAAPLPVPDDPAAPASHDR</sequence>
<name>A0A318H1W9_9BURK</name>
<organism evidence="2 3">
    <name type="scientific">Sphaerotilus hippei</name>
    <dbReference type="NCBI Taxonomy" id="744406"/>
    <lineage>
        <taxon>Bacteria</taxon>
        <taxon>Pseudomonadati</taxon>
        <taxon>Pseudomonadota</taxon>
        <taxon>Betaproteobacteria</taxon>
        <taxon>Burkholderiales</taxon>
        <taxon>Sphaerotilaceae</taxon>
        <taxon>Sphaerotilus</taxon>
    </lineage>
</organism>
<evidence type="ECO:0000256" key="1">
    <source>
        <dbReference type="SAM" id="Phobius"/>
    </source>
</evidence>
<evidence type="ECO:0000313" key="2">
    <source>
        <dbReference type="EMBL" id="PXW97042.1"/>
    </source>
</evidence>
<dbReference type="Proteomes" id="UP000247811">
    <property type="component" value="Unassembled WGS sequence"/>
</dbReference>
<reference evidence="2 3" key="1">
    <citation type="submission" date="2018-05" db="EMBL/GenBank/DDBJ databases">
        <title>Genomic Encyclopedia of Type Strains, Phase IV (KMG-IV): sequencing the most valuable type-strain genomes for metagenomic binning, comparative biology and taxonomic classification.</title>
        <authorList>
            <person name="Goeker M."/>
        </authorList>
    </citation>
    <scope>NUCLEOTIDE SEQUENCE [LARGE SCALE GENOMIC DNA]</scope>
    <source>
        <strain evidence="2 3">DSM 566</strain>
    </source>
</reference>
<proteinExistence type="predicted"/>
<keyword evidence="1" id="KW-1133">Transmembrane helix</keyword>
<accession>A0A318H1W9</accession>
<feature type="transmembrane region" description="Helical" evidence="1">
    <location>
        <begin position="44"/>
        <end position="65"/>
    </location>
</feature>
<evidence type="ECO:0008006" key="4">
    <source>
        <dbReference type="Google" id="ProtNLM"/>
    </source>
</evidence>
<keyword evidence="3" id="KW-1185">Reference proteome</keyword>
<comment type="caution">
    <text evidence="2">The sequence shown here is derived from an EMBL/GenBank/DDBJ whole genome shotgun (WGS) entry which is preliminary data.</text>
</comment>
<keyword evidence="1" id="KW-0812">Transmembrane</keyword>
<dbReference type="EMBL" id="QJJS01000005">
    <property type="protein sequence ID" value="PXW97042.1"/>
    <property type="molecule type" value="Genomic_DNA"/>
</dbReference>
<keyword evidence="1" id="KW-0472">Membrane</keyword>
<evidence type="ECO:0000313" key="3">
    <source>
        <dbReference type="Proteomes" id="UP000247811"/>
    </source>
</evidence>
<dbReference type="AlphaFoldDB" id="A0A318H1W9"/>
<feature type="transmembrane region" description="Helical" evidence="1">
    <location>
        <begin position="20"/>
        <end position="38"/>
    </location>
</feature>
<protein>
    <recommendedName>
        <fullName evidence="4">Toxin CptA</fullName>
    </recommendedName>
</protein>